<dbReference type="AlphaFoldDB" id="A0A1I7Y7J0"/>
<accession>A0A1I7Y7J0</accession>
<feature type="region of interest" description="Disordered" evidence="1">
    <location>
        <begin position="1"/>
        <end position="27"/>
    </location>
</feature>
<reference evidence="3" key="1">
    <citation type="submission" date="2016-11" db="UniProtKB">
        <authorList>
            <consortium name="WormBaseParasite"/>
        </authorList>
    </citation>
    <scope>IDENTIFICATION</scope>
</reference>
<sequence length="118" mass="13507">MMIRFPEEEEVKNVSSKTQSQQNTKHEKCRTQPFLFFLFSSSSVIAWTEHFGKELYVEYIEAGSKNEEGSKVVTDVTGHYEDQLGMMRQLWELSYDVDGLRLWSSLQGSLAASISSLS</sequence>
<dbReference type="Proteomes" id="UP000095287">
    <property type="component" value="Unplaced"/>
</dbReference>
<evidence type="ECO:0000256" key="1">
    <source>
        <dbReference type="SAM" id="MobiDB-lite"/>
    </source>
</evidence>
<keyword evidence="2" id="KW-1185">Reference proteome</keyword>
<feature type="compositionally biased region" description="Polar residues" evidence="1">
    <location>
        <begin position="13"/>
        <end position="23"/>
    </location>
</feature>
<proteinExistence type="predicted"/>
<organism evidence="2 3">
    <name type="scientific">Steinernema glaseri</name>
    <dbReference type="NCBI Taxonomy" id="37863"/>
    <lineage>
        <taxon>Eukaryota</taxon>
        <taxon>Metazoa</taxon>
        <taxon>Ecdysozoa</taxon>
        <taxon>Nematoda</taxon>
        <taxon>Chromadorea</taxon>
        <taxon>Rhabditida</taxon>
        <taxon>Tylenchina</taxon>
        <taxon>Panagrolaimomorpha</taxon>
        <taxon>Strongyloidoidea</taxon>
        <taxon>Steinernematidae</taxon>
        <taxon>Steinernema</taxon>
    </lineage>
</organism>
<evidence type="ECO:0000313" key="3">
    <source>
        <dbReference type="WBParaSite" id="L893_g13420.t1"/>
    </source>
</evidence>
<dbReference type="WBParaSite" id="L893_g13420.t1">
    <property type="protein sequence ID" value="L893_g13420.t1"/>
    <property type="gene ID" value="L893_g13420"/>
</dbReference>
<evidence type="ECO:0000313" key="2">
    <source>
        <dbReference type="Proteomes" id="UP000095287"/>
    </source>
</evidence>
<protein>
    <submittedName>
        <fullName evidence="3">Tudor domain-containing protein</fullName>
    </submittedName>
</protein>
<name>A0A1I7Y7J0_9BILA</name>